<dbReference type="InterPro" id="IPR011527">
    <property type="entry name" value="ABC1_TM_dom"/>
</dbReference>
<organism evidence="10 11">
    <name type="scientific">Acetobacter conturbans</name>
    <dbReference type="NCBI Taxonomy" id="1737472"/>
    <lineage>
        <taxon>Bacteria</taxon>
        <taxon>Pseudomonadati</taxon>
        <taxon>Pseudomonadota</taxon>
        <taxon>Alphaproteobacteria</taxon>
        <taxon>Acetobacterales</taxon>
        <taxon>Acetobacteraceae</taxon>
        <taxon>Acetobacter</taxon>
    </lineage>
</organism>
<evidence type="ECO:0000313" key="10">
    <source>
        <dbReference type="EMBL" id="NHN90178.1"/>
    </source>
</evidence>
<feature type="transmembrane region" description="Helical" evidence="7">
    <location>
        <begin position="164"/>
        <end position="186"/>
    </location>
</feature>
<dbReference type="PROSITE" id="PS00211">
    <property type="entry name" value="ABC_TRANSPORTER_1"/>
    <property type="match status" value="1"/>
</dbReference>
<evidence type="ECO:0000256" key="4">
    <source>
        <dbReference type="ARBA" id="ARBA00022840"/>
    </source>
</evidence>
<dbReference type="InterPro" id="IPR003593">
    <property type="entry name" value="AAA+_ATPase"/>
</dbReference>
<dbReference type="PROSITE" id="PS50929">
    <property type="entry name" value="ABC_TM1F"/>
    <property type="match status" value="1"/>
</dbReference>
<dbReference type="InterPro" id="IPR014223">
    <property type="entry name" value="ABC_CydC/D"/>
</dbReference>
<dbReference type="Gene3D" id="1.20.1560.10">
    <property type="entry name" value="ABC transporter type 1, transmembrane domain"/>
    <property type="match status" value="1"/>
</dbReference>
<feature type="domain" description="ABC transmembrane type-1" evidence="9">
    <location>
        <begin position="24"/>
        <end position="310"/>
    </location>
</feature>
<name>A0ABX0K6A5_9PROT</name>
<dbReference type="NCBIfam" id="TIGR02868">
    <property type="entry name" value="CydC"/>
    <property type="match status" value="1"/>
</dbReference>
<dbReference type="PANTHER" id="PTHR24221:SF590">
    <property type="entry name" value="COMPONENT LINKED WITH THE ASSEMBLY OF CYTOCHROME' TRANSPORT TRANSMEMBRANE ATP-BINDING PROTEIN ABC TRANSPORTER CYDD-RELATED"/>
    <property type="match status" value="1"/>
</dbReference>
<dbReference type="PANTHER" id="PTHR24221">
    <property type="entry name" value="ATP-BINDING CASSETTE SUB-FAMILY B"/>
    <property type="match status" value="1"/>
</dbReference>
<keyword evidence="11" id="KW-1185">Reference proteome</keyword>
<dbReference type="EMBL" id="WOSY01000035">
    <property type="protein sequence ID" value="NHN90178.1"/>
    <property type="molecule type" value="Genomic_DNA"/>
</dbReference>
<dbReference type="Gene3D" id="3.40.50.300">
    <property type="entry name" value="P-loop containing nucleotide triphosphate hydrolases"/>
    <property type="match status" value="1"/>
</dbReference>
<dbReference type="SUPFAM" id="SSF52540">
    <property type="entry name" value="P-loop containing nucleoside triphosphate hydrolases"/>
    <property type="match status" value="1"/>
</dbReference>
<evidence type="ECO:0000256" key="1">
    <source>
        <dbReference type="ARBA" id="ARBA00004651"/>
    </source>
</evidence>
<feature type="domain" description="ABC transporter" evidence="8">
    <location>
        <begin position="343"/>
        <end position="570"/>
    </location>
</feature>
<accession>A0ABX0K6A5</accession>
<evidence type="ECO:0000256" key="6">
    <source>
        <dbReference type="ARBA" id="ARBA00023136"/>
    </source>
</evidence>
<evidence type="ECO:0000259" key="8">
    <source>
        <dbReference type="PROSITE" id="PS50893"/>
    </source>
</evidence>
<dbReference type="Pfam" id="PF00005">
    <property type="entry name" value="ABC_tran"/>
    <property type="match status" value="1"/>
</dbReference>
<protein>
    <submittedName>
        <fullName evidence="10">Thiol reductant ABC exporter subunit CydC</fullName>
    </submittedName>
</protein>
<evidence type="ECO:0000313" key="11">
    <source>
        <dbReference type="Proteomes" id="UP000631653"/>
    </source>
</evidence>
<proteinExistence type="predicted"/>
<dbReference type="Proteomes" id="UP000631653">
    <property type="component" value="Unassembled WGS sequence"/>
</dbReference>
<evidence type="ECO:0000256" key="2">
    <source>
        <dbReference type="ARBA" id="ARBA00022692"/>
    </source>
</evidence>
<dbReference type="Pfam" id="PF00664">
    <property type="entry name" value="ABC_membrane"/>
    <property type="match status" value="1"/>
</dbReference>
<keyword evidence="4" id="KW-0067">ATP-binding</keyword>
<keyword evidence="3" id="KW-0547">Nucleotide-binding</keyword>
<dbReference type="CDD" id="cd18585">
    <property type="entry name" value="ABC_6TM_CydC"/>
    <property type="match status" value="1"/>
</dbReference>
<evidence type="ECO:0000256" key="5">
    <source>
        <dbReference type="ARBA" id="ARBA00022989"/>
    </source>
</evidence>
<reference evidence="10 11" key="1">
    <citation type="journal article" date="2020" name="Int. J. Syst. Evol. Microbiol.">
        <title>Novel acetic acid bacteria from cider fermentations: Acetobacter conturbans sp. nov. and Acetobacter fallax sp. nov.</title>
        <authorList>
            <person name="Sombolestani A.S."/>
            <person name="Cleenwerck I."/>
            <person name="Cnockaert M."/>
            <person name="Borremans W."/>
            <person name="Wieme A.D."/>
            <person name="De Vuyst L."/>
            <person name="Vandamme P."/>
        </authorList>
    </citation>
    <scope>NUCLEOTIDE SEQUENCE [LARGE SCALE GENOMIC DNA]</scope>
    <source>
        <strain evidence="10 11">LMG 1627</strain>
    </source>
</reference>
<feature type="transmembrane region" description="Helical" evidence="7">
    <location>
        <begin position="137"/>
        <end position="158"/>
    </location>
</feature>
<dbReference type="PROSITE" id="PS50893">
    <property type="entry name" value="ABC_TRANSPORTER_2"/>
    <property type="match status" value="1"/>
</dbReference>
<keyword evidence="2 7" id="KW-0812">Transmembrane</keyword>
<keyword evidence="5 7" id="KW-1133">Transmembrane helix</keyword>
<dbReference type="SMART" id="SM00382">
    <property type="entry name" value="AAA"/>
    <property type="match status" value="1"/>
</dbReference>
<sequence>MRGQAIRDLWRLLLLLGPAWRWQVAGLVLGILVILTNVGLLALSGWFITAMGMAGLGLLHIEYFVPAAAIRALAILRTVGRYLERLVTHDATLRLLSDLRVWFYTHLEPLAPAGLQRHRTGDLLSRIRADIDSLDNVYLRVLAPSLAAFICMCFITIFLARFSLAAAVTDLLGLIIVGIGLPMLAFRAVRRPAEAAVSGRGRLRADIADTIRGYDELRVFGALMRQTSRQEVAHTALDRLKLQGTRIESAATGSALVLIQMTMLTAFAVTIHPVISGRLPAPDLAMIVLLVLASFDAVSGLPGAYRALGQTLGAARRIFEIVDTPPTVKDPTQEAPVPARLDITFRDVSFRYPGSEGWALRHINCHAPAGSAIGIMGQSGSGKTSLVNLILRFWEFQEGDITIGGVSIRDLSAETMRGLCSVITQQTHLFNTSIRENLRIAKPAATEVEMEAALECAGVREEVLAMTRGLDTMVGELGAQLSGGQARRIAIARAFLKDAPILILDEPTEGLDALSEDAVNRALTRLMQGRTSLVISHRRQTLRLFRTILHIADGRIIGPEQVTRMIADKQ</sequence>
<dbReference type="InterPro" id="IPR017871">
    <property type="entry name" value="ABC_transporter-like_CS"/>
</dbReference>
<dbReference type="InterPro" id="IPR039421">
    <property type="entry name" value="Type_1_exporter"/>
</dbReference>
<keyword evidence="6 7" id="KW-0472">Membrane</keyword>
<dbReference type="InterPro" id="IPR027417">
    <property type="entry name" value="P-loop_NTPase"/>
</dbReference>
<dbReference type="RefSeq" id="WP_173571362.1">
    <property type="nucleotide sequence ID" value="NZ_WOSY01000035.1"/>
</dbReference>
<feature type="transmembrane region" description="Helical" evidence="7">
    <location>
        <begin position="284"/>
        <end position="308"/>
    </location>
</feature>
<evidence type="ECO:0000259" key="9">
    <source>
        <dbReference type="PROSITE" id="PS50929"/>
    </source>
</evidence>
<gene>
    <name evidence="10" type="primary">cydC</name>
    <name evidence="10" type="ORF">GOB81_16440</name>
</gene>
<feature type="transmembrane region" description="Helical" evidence="7">
    <location>
        <begin position="249"/>
        <end position="272"/>
    </location>
</feature>
<comment type="subcellular location">
    <subcellularLocation>
        <location evidence="1">Cell membrane</location>
        <topology evidence="1">Multi-pass membrane protein</topology>
    </subcellularLocation>
</comment>
<evidence type="ECO:0000256" key="7">
    <source>
        <dbReference type="SAM" id="Phobius"/>
    </source>
</evidence>
<dbReference type="InterPro" id="IPR003439">
    <property type="entry name" value="ABC_transporter-like_ATP-bd"/>
</dbReference>
<comment type="caution">
    <text evidence="10">The sequence shown here is derived from an EMBL/GenBank/DDBJ whole genome shotgun (WGS) entry which is preliminary data.</text>
</comment>
<dbReference type="SUPFAM" id="SSF90123">
    <property type="entry name" value="ABC transporter transmembrane region"/>
    <property type="match status" value="1"/>
</dbReference>
<evidence type="ECO:0000256" key="3">
    <source>
        <dbReference type="ARBA" id="ARBA00022741"/>
    </source>
</evidence>
<dbReference type="InterPro" id="IPR036640">
    <property type="entry name" value="ABC1_TM_sf"/>
</dbReference>